<accession>A0A1G9L2P1</accession>
<dbReference type="OrthoDB" id="1550553at2"/>
<name>A0A1G9L2P1_STREI</name>
<dbReference type="RefSeq" id="WP_074566845.1">
    <property type="nucleotide sequence ID" value="NZ_FNGX01000002.1"/>
</dbReference>
<evidence type="ECO:0000313" key="2">
    <source>
        <dbReference type="Proteomes" id="UP000183162"/>
    </source>
</evidence>
<dbReference type="NCBIfam" id="NF047389">
    <property type="entry name" value="ATPase_Sll1717"/>
    <property type="match status" value="1"/>
</dbReference>
<protein>
    <submittedName>
        <fullName evidence="1">Uncharacterized protein</fullName>
    </submittedName>
</protein>
<gene>
    <name evidence="1" type="ORF">SAMN05216400_1060</name>
</gene>
<dbReference type="EMBL" id="FNGX01000002">
    <property type="protein sequence ID" value="SDL56114.1"/>
    <property type="molecule type" value="Genomic_DNA"/>
</dbReference>
<sequence length="495" mass="57490">MENFKFGDLSVGYLDAETEATYNEGIFGDIFYDLNNTLEKLQNLSNPLSILIGRKGVGKSAYAARLGMLNTNIQRAYMIKLSDVSYNDFTKISDNKNNVIGAQRYLHVWIILLLSSVIKELREEDVKNKKLLKRLKSLVSELGLSSEDSLVRDIITAAKKDFKVRISSLEVEVFHEGEDNSGKIRKFNGITDFANYLCDNFEKLQIKTKILPVIDGVDDVLRTKKDTRDILSGLVRAIHTINQSNFKKNSLKFILVIREDIVKSINDPDMNKIIRDRSSQLDWYTNGSGTDKLLVVFGKRLATNRYLSTMTAKDIWEGLFPFKIGRGSGDSWNYFLEYTMYRPRDVVQFINQFVNNYPENEEVTREMFKDELRKFSQDYFYEEMKNELLGFLPDDVIEKLFEILQKVGSRNRDNFSFQDFVKEFENYFSNYTQEDIKNYLTILFNAGYVGMLRDVNRGRGNNRTYVNFKHKDPRLTIDFSSKFIIHKGLFSALNI</sequence>
<proteinExistence type="predicted"/>
<dbReference type="AlphaFoldDB" id="A0A1G9L2P1"/>
<organism evidence="1 2">
    <name type="scientific">Streptococcus equinus</name>
    <name type="common">Streptococcus bovis</name>
    <dbReference type="NCBI Taxonomy" id="1335"/>
    <lineage>
        <taxon>Bacteria</taxon>
        <taxon>Bacillati</taxon>
        <taxon>Bacillota</taxon>
        <taxon>Bacilli</taxon>
        <taxon>Lactobacillales</taxon>
        <taxon>Streptococcaceae</taxon>
        <taxon>Streptococcus</taxon>
    </lineage>
</organism>
<dbReference type="InterPro" id="IPR059206">
    <property type="entry name" value="Sll1717-like"/>
</dbReference>
<dbReference type="Proteomes" id="UP000183162">
    <property type="component" value="Unassembled WGS sequence"/>
</dbReference>
<reference evidence="1 2" key="1">
    <citation type="submission" date="2016-10" db="EMBL/GenBank/DDBJ databases">
        <authorList>
            <person name="de Groot N.N."/>
        </authorList>
    </citation>
    <scope>NUCLEOTIDE SEQUENCE [LARGE SCALE GENOMIC DNA]</scope>
    <source>
        <strain evidence="1 2">Sb09</strain>
    </source>
</reference>
<evidence type="ECO:0000313" key="1">
    <source>
        <dbReference type="EMBL" id="SDL56114.1"/>
    </source>
</evidence>